<protein>
    <submittedName>
        <fullName evidence="3">Enterotoxin</fullName>
    </submittedName>
</protein>
<dbReference type="OrthoDB" id="9806267at2"/>
<dbReference type="RefSeq" id="WP_126991916.1">
    <property type="nucleotide sequence ID" value="NZ_JTFC01000042.1"/>
</dbReference>
<evidence type="ECO:0000313" key="3">
    <source>
        <dbReference type="EMBL" id="RUS52575.1"/>
    </source>
</evidence>
<dbReference type="PROSITE" id="PS51781">
    <property type="entry name" value="SH3B"/>
    <property type="match status" value="2"/>
</dbReference>
<evidence type="ECO:0000259" key="2">
    <source>
        <dbReference type="PROSITE" id="PS51781"/>
    </source>
</evidence>
<evidence type="ECO:0000313" key="4">
    <source>
        <dbReference type="Proteomes" id="UP000288623"/>
    </source>
</evidence>
<comment type="caution">
    <text evidence="3">The sequence shown here is derived from an EMBL/GenBank/DDBJ whole genome shotgun (WGS) entry which is preliminary data.</text>
</comment>
<feature type="domain" description="SH3b" evidence="2">
    <location>
        <begin position="36"/>
        <end position="99"/>
    </location>
</feature>
<accession>A0A433RQB8</accession>
<dbReference type="InterPro" id="IPR052354">
    <property type="entry name" value="Cell_Wall_Dynamics_Protein"/>
</dbReference>
<dbReference type="Pfam" id="PF08239">
    <property type="entry name" value="SH3_3"/>
    <property type="match status" value="2"/>
</dbReference>
<dbReference type="EMBL" id="JTFC01000042">
    <property type="protein sequence ID" value="RUS52575.1"/>
    <property type="molecule type" value="Genomic_DNA"/>
</dbReference>
<reference evidence="3 4" key="1">
    <citation type="submission" date="2014-11" db="EMBL/GenBank/DDBJ databases">
        <title>Genome sequence and analysis of novel Kurthia sp.</title>
        <authorList>
            <person name="Lawson J.N."/>
            <person name="Gonzalez J.E."/>
            <person name="Rinauldi L."/>
            <person name="Xuan Z."/>
            <person name="Firman A."/>
            <person name="Shaddox L."/>
            <person name="Trudeau A."/>
            <person name="Shah S."/>
            <person name="Reiman D."/>
        </authorList>
    </citation>
    <scope>NUCLEOTIDE SEQUENCE [LARGE SCALE GENOMIC DNA]</scope>
    <source>
        <strain evidence="3 4">3B1D</strain>
    </source>
</reference>
<dbReference type="SMART" id="SM00287">
    <property type="entry name" value="SH3b"/>
    <property type="match status" value="2"/>
</dbReference>
<feature type="signal peptide" evidence="1">
    <location>
        <begin position="1"/>
        <end position="24"/>
    </location>
</feature>
<dbReference type="Proteomes" id="UP000288623">
    <property type="component" value="Unassembled WGS sequence"/>
</dbReference>
<gene>
    <name evidence="3" type="ORF">QI30_17635</name>
</gene>
<sequence length="168" mass="18883">MTSKWVKWTIAAGLAGSAFGLTYAAQPSTVQHAQAISTMYSTTDHLNIRTGPSKKYRVVGQFNENDAIQVLRSYATTWYQISYKGTKRYVHKAYVAKEPIHMGTGFVTTAKGVNLNIRSGPSTGYKIIGKMPSRAAFKVIDFRDGFWYKIYYKGKVGYVSSAYTYIYH</sequence>
<dbReference type="InterPro" id="IPR003646">
    <property type="entry name" value="SH3-like_bac-type"/>
</dbReference>
<name>A0A433RQB8_9BACL</name>
<dbReference type="PANTHER" id="PTHR34408:SF1">
    <property type="entry name" value="GLYCOSYL HYDROLASE FAMILY 19 DOMAIN-CONTAINING PROTEIN HI_1415"/>
    <property type="match status" value="1"/>
</dbReference>
<evidence type="ECO:0000256" key="1">
    <source>
        <dbReference type="SAM" id="SignalP"/>
    </source>
</evidence>
<feature type="domain" description="SH3b" evidence="2">
    <location>
        <begin position="102"/>
        <end position="168"/>
    </location>
</feature>
<organism evidence="3 4">
    <name type="scientific">Candidatus Kurthia intestinigallinarum</name>
    <dbReference type="NCBI Taxonomy" id="1562256"/>
    <lineage>
        <taxon>Bacteria</taxon>
        <taxon>Bacillati</taxon>
        <taxon>Bacillota</taxon>
        <taxon>Bacilli</taxon>
        <taxon>Bacillales</taxon>
        <taxon>Caryophanaceae</taxon>
        <taxon>Kurthia</taxon>
    </lineage>
</organism>
<dbReference type="AlphaFoldDB" id="A0A433RQB8"/>
<keyword evidence="4" id="KW-1185">Reference proteome</keyword>
<keyword evidence="1" id="KW-0732">Signal</keyword>
<dbReference type="Gene3D" id="2.30.30.40">
    <property type="entry name" value="SH3 Domains"/>
    <property type="match status" value="2"/>
</dbReference>
<feature type="chain" id="PRO_5038442909" evidence="1">
    <location>
        <begin position="25"/>
        <end position="168"/>
    </location>
</feature>
<proteinExistence type="predicted"/>
<dbReference type="PANTHER" id="PTHR34408">
    <property type="entry name" value="FAMILY PROTEIN, PUTATIVE-RELATED"/>
    <property type="match status" value="1"/>
</dbReference>